<dbReference type="HOGENOM" id="CLU_3316887_0_0_6"/>
<dbReference type="Proteomes" id="UP000000753">
    <property type="component" value="Chromosome"/>
</dbReference>
<sequence length="39" mass="4289">MGQLLRGGYPVNFAKGVNGHQLTRGCTHKNTAQVTTRFE</sequence>
<name>B8CS03_SHEPW</name>
<organism evidence="1 2">
    <name type="scientific">Shewanella piezotolerans (strain WP3 / JCM 13877)</name>
    <dbReference type="NCBI Taxonomy" id="225849"/>
    <lineage>
        <taxon>Bacteria</taxon>
        <taxon>Pseudomonadati</taxon>
        <taxon>Pseudomonadota</taxon>
        <taxon>Gammaproteobacteria</taxon>
        <taxon>Alteromonadales</taxon>
        <taxon>Shewanellaceae</taxon>
        <taxon>Shewanella</taxon>
    </lineage>
</organism>
<dbReference type="KEGG" id="swp:swp_3462"/>
<keyword evidence="2" id="KW-1185">Reference proteome</keyword>
<proteinExistence type="predicted"/>
<reference evidence="1 2" key="1">
    <citation type="journal article" date="2008" name="PLoS ONE">
        <title>Environmental adaptation: genomic analysis of the piezotolerant and psychrotolerant deep-sea iron reducing bacterium Shewanella piezotolerans WP3.</title>
        <authorList>
            <person name="Wang F."/>
            <person name="Wang J."/>
            <person name="Jian H."/>
            <person name="Zhang B."/>
            <person name="Li S."/>
            <person name="Wang F."/>
            <person name="Zeng X."/>
            <person name="Gao L."/>
            <person name="Bartlett D.H."/>
            <person name="Yu J."/>
            <person name="Hu S."/>
            <person name="Xiao X."/>
        </authorList>
    </citation>
    <scope>NUCLEOTIDE SEQUENCE [LARGE SCALE GENOMIC DNA]</scope>
    <source>
        <strain evidence="2">WP3 / JCM 13877</strain>
    </source>
</reference>
<accession>B8CS03</accession>
<dbReference type="EMBL" id="CP000472">
    <property type="protein sequence ID" value="ACJ30160.1"/>
    <property type="molecule type" value="Genomic_DNA"/>
</dbReference>
<protein>
    <submittedName>
        <fullName evidence="1">Uncharacterized protein</fullName>
    </submittedName>
</protein>
<evidence type="ECO:0000313" key="2">
    <source>
        <dbReference type="Proteomes" id="UP000000753"/>
    </source>
</evidence>
<dbReference type="AlphaFoldDB" id="B8CS03"/>
<evidence type="ECO:0000313" key="1">
    <source>
        <dbReference type="EMBL" id="ACJ30160.1"/>
    </source>
</evidence>
<gene>
    <name evidence="1" type="ordered locus">swp_3462</name>
</gene>